<accession>A0ABW0XE68</accession>
<dbReference type="EMBL" id="JBHSPC010000007">
    <property type="protein sequence ID" value="MFC5668872.1"/>
    <property type="molecule type" value="Genomic_DNA"/>
</dbReference>
<proteinExistence type="predicted"/>
<evidence type="ECO:0000313" key="1">
    <source>
        <dbReference type="EMBL" id="MFC5668872.1"/>
    </source>
</evidence>
<dbReference type="Gene3D" id="3.30.565.10">
    <property type="entry name" value="Histidine kinase-like ATPase, C-terminal domain"/>
    <property type="match status" value="1"/>
</dbReference>
<evidence type="ECO:0000313" key="2">
    <source>
        <dbReference type="Proteomes" id="UP001596183"/>
    </source>
</evidence>
<dbReference type="RefSeq" id="WP_381204475.1">
    <property type="nucleotide sequence ID" value="NZ_JBHSPC010000007.1"/>
</dbReference>
<gene>
    <name evidence="1" type="ORF">ACFP2V_01705</name>
</gene>
<dbReference type="GO" id="GO:0005524">
    <property type="term" value="F:ATP binding"/>
    <property type="evidence" value="ECO:0007669"/>
    <property type="project" value="UniProtKB-KW"/>
</dbReference>
<keyword evidence="1" id="KW-0067">ATP-binding</keyword>
<name>A0ABW0XE68_9ACTN</name>
<organism evidence="1 2">
    <name type="scientific">Streptomyces incanus</name>
    <dbReference type="NCBI Taxonomy" id="887453"/>
    <lineage>
        <taxon>Bacteria</taxon>
        <taxon>Bacillati</taxon>
        <taxon>Actinomycetota</taxon>
        <taxon>Actinomycetes</taxon>
        <taxon>Kitasatosporales</taxon>
        <taxon>Streptomycetaceae</taxon>
        <taxon>Streptomyces</taxon>
    </lineage>
</organism>
<keyword evidence="1" id="KW-0547">Nucleotide-binding</keyword>
<dbReference type="PANTHER" id="PTHR35526">
    <property type="entry name" value="ANTI-SIGMA-F FACTOR RSBW-RELATED"/>
    <property type="match status" value="1"/>
</dbReference>
<reference evidence="2" key="1">
    <citation type="journal article" date="2019" name="Int. J. Syst. Evol. Microbiol.">
        <title>The Global Catalogue of Microorganisms (GCM) 10K type strain sequencing project: providing services to taxonomists for standard genome sequencing and annotation.</title>
        <authorList>
            <consortium name="The Broad Institute Genomics Platform"/>
            <consortium name="The Broad Institute Genome Sequencing Center for Infectious Disease"/>
            <person name="Wu L."/>
            <person name="Ma J."/>
        </authorList>
    </citation>
    <scope>NUCLEOTIDE SEQUENCE [LARGE SCALE GENOMIC DNA]</scope>
    <source>
        <strain evidence="2">JCM 13852</strain>
    </source>
</reference>
<protein>
    <submittedName>
        <fullName evidence="1">ATP-binding protein</fullName>
    </submittedName>
</protein>
<dbReference type="InterPro" id="IPR050267">
    <property type="entry name" value="Anti-sigma-factor_SerPK"/>
</dbReference>
<dbReference type="PANTHER" id="PTHR35526:SF3">
    <property type="entry name" value="ANTI-SIGMA-F FACTOR RSBW"/>
    <property type="match status" value="1"/>
</dbReference>
<dbReference type="Proteomes" id="UP001596183">
    <property type="component" value="Unassembled WGS sequence"/>
</dbReference>
<dbReference type="InterPro" id="IPR036890">
    <property type="entry name" value="HATPase_C_sf"/>
</dbReference>
<keyword evidence="2" id="KW-1185">Reference proteome</keyword>
<comment type="caution">
    <text evidence="1">The sequence shown here is derived from an EMBL/GenBank/DDBJ whole genome shotgun (WGS) entry which is preliminary data.</text>
</comment>
<sequence>MPEPSSRCPIAAPVDRLPAPPAPEALAYSFTLPAAPRSPAIARSATRTILRAHGLDDVMDAAVQVVGELAACSCRLAPSAEVYVSLRYRDEALRVVFYDAHPRHTHPRLLAACAARRRAALRVLACVVKACAGEWGFGDAREPGGGTRMWAVLPRGGARAYAAGGPQGSRS</sequence>